<evidence type="ECO:0000313" key="1">
    <source>
        <dbReference type="EMBL" id="SMB86158.1"/>
    </source>
</evidence>
<protein>
    <submittedName>
        <fullName evidence="1">Uncharacterized protein</fullName>
    </submittedName>
</protein>
<evidence type="ECO:0000313" key="2">
    <source>
        <dbReference type="Proteomes" id="UP000192582"/>
    </source>
</evidence>
<gene>
    <name evidence="1" type="ORF">SAMN00790413_03710</name>
</gene>
<dbReference type="Proteomes" id="UP000192582">
    <property type="component" value="Unassembled WGS sequence"/>
</dbReference>
<keyword evidence="2" id="KW-1185">Reference proteome</keyword>
<sequence length="94" mass="10372">MAFPEFKGPAGSRPELSKLEVNLCVSAHCKDAAERRRLFSEPTLALTSLHGQYQQALTHEREVSDGGSAPIRNLEEAVRMLNIALTRLPTLAQE</sequence>
<accession>A0A1W1UYI6</accession>
<name>A0A1W1UYI6_9DEIO</name>
<organism evidence="1 2">
    <name type="scientific">Deinococcus hopiensis KR-140</name>
    <dbReference type="NCBI Taxonomy" id="695939"/>
    <lineage>
        <taxon>Bacteria</taxon>
        <taxon>Thermotogati</taxon>
        <taxon>Deinococcota</taxon>
        <taxon>Deinococci</taxon>
        <taxon>Deinococcales</taxon>
        <taxon>Deinococcaceae</taxon>
        <taxon>Deinococcus</taxon>
    </lineage>
</organism>
<dbReference type="EMBL" id="FWWU01000008">
    <property type="protein sequence ID" value="SMB86158.1"/>
    <property type="molecule type" value="Genomic_DNA"/>
</dbReference>
<reference evidence="1 2" key="1">
    <citation type="submission" date="2017-04" db="EMBL/GenBank/DDBJ databases">
        <authorList>
            <person name="Afonso C.L."/>
            <person name="Miller P.J."/>
            <person name="Scott M.A."/>
            <person name="Spackman E."/>
            <person name="Goraichik I."/>
            <person name="Dimitrov K.M."/>
            <person name="Suarez D.L."/>
            <person name="Swayne D.E."/>
        </authorList>
    </citation>
    <scope>NUCLEOTIDE SEQUENCE [LARGE SCALE GENOMIC DNA]</scope>
    <source>
        <strain evidence="1 2">KR-140</strain>
    </source>
</reference>
<proteinExistence type="predicted"/>
<dbReference type="AlphaFoldDB" id="A0A1W1UYI6"/>